<dbReference type="Pfam" id="PF11138">
    <property type="entry name" value="DUF2911"/>
    <property type="match status" value="1"/>
</dbReference>
<feature type="chain" id="PRO_5026798684" evidence="1">
    <location>
        <begin position="19"/>
        <end position="367"/>
    </location>
</feature>
<accession>A0A6N9NIM6</accession>
<dbReference type="EMBL" id="WWNE01000005">
    <property type="protein sequence ID" value="NBG65704.1"/>
    <property type="molecule type" value="Genomic_DNA"/>
</dbReference>
<keyword evidence="1" id="KW-0732">Signal</keyword>
<name>A0A6N9NIM6_9FLAO</name>
<dbReference type="AlphaFoldDB" id="A0A6N9NIM6"/>
<dbReference type="SUPFAM" id="SSF48452">
    <property type="entry name" value="TPR-like"/>
    <property type="match status" value="1"/>
</dbReference>
<comment type="caution">
    <text evidence="2">The sequence shown here is derived from an EMBL/GenBank/DDBJ whole genome shotgun (WGS) entry which is preliminary data.</text>
</comment>
<evidence type="ECO:0000256" key="1">
    <source>
        <dbReference type="SAM" id="SignalP"/>
    </source>
</evidence>
<organism evidence="2 3">
    <name type="scientific">Acidiluteibacter ferrifornacis</name>
    <dbReference type="NCBI Taxonomy" id="2692424"/>
    <lineage>
        <taxon>Bacteria</taxon>
        <taxon>Pseudomonadati</taxon>
        <taxon>Bacteroidota</taxon>
        <taxon>Flavobacteriia</taxon>
        <taxon>Flavobacteriales</taxon>
        <taxon>Cryomorphaceae</taxon>
        <taxon>Acidiluteibacter</taxon>
    </lineage>
</organism>
<reference evidence="2 3" key="1">
    <citation type="submission" date="2019-12" db="EMBL/GenBank/DDBJ databases">
        <authorList>
            <person name="Zhao J."/>
        </authorList>
    </citation>
    <scope>NUCLEOTIDE SEQUENCE [LARGE SCALE GENOMIC DNA]</scope>
    <source>
        <strain evidence="2 3">S-15</strain>
    </source>
</reference>
<evidence type="ECO:0000313" key="3">
    <source>
        <dbReference type="Proteomes" id="UP000470771"/>
    </source>
</evidence>
<protein>
    <submittedName>
        <fullName evidence="2">DUF2911 domain-containing protein</fullName>
    </submittedName>
</protein>
<dbReference type="InterPro" id="IPR021314">
    <property type="entry name" value="DUF2911"/>
</dbReference>
<dbReference type="InterPro" id="IPR011990">
    <property type="entry name" value="TPR-like_helical_dom_sf"/>
</dbReference>
<sequence>MKPIVLLCATLFCLNIDAQFHTLTLPKASPEAKIVQQIGVTFIEVNYHSPAVNGRDVWNNPYIIPQNGNPIPWRAGANENTIISFDTDVKIEGQELKAGSYGFHIIPNGHEHTLLLAKPDNLWGSYYLNLITDVVLQVKVKDTVSDFSERLKYEVINQTESTCQLALKWANRMIPFTIEVDLKQTTIEKLRYQLNGENTYQWEAWNDAALWCLHNNTNLEEALTWVNRSINGGFGGFAAHPSFINLSTKLEILDALAREEEFNNTIKSLNEIRYSASEAHHMAVTLIKLKQDKAAINLLNQAIKKNEKDWGMRLYQGIAYYYLGKKSASTSALKQCAKICPEGFKPRLEMIKQQIIKDEYQFPQRKS</sequence>
<proteinExistence type="predicted"/>
<dbReference type="RefSeq" id="WP_160632646.1">
    <property type="nucleotide sequence ID" value="NZ_WWNE01000005.1"/>
</dbReference>
<evidence type="ECO:0000313" key="2">
    <source>
        <dbReference type="EMBL" id="NBG65704.1"/>
    </source>
</evidence>
<feature type="signal peptide" evidence="1">
    <location>
        <begin position="1"/>
        <end position="18"/>
    </location>
</feature>
<dbReference type="Gene3D" id="1.25.40.10">
    <property type="entry name" value="Tetratricopeptide repeat domain"/>
    <property type="match status" value="1"/>
</dbReference>
<keyword evidence="3" id="KW-1185">Reference proteome</keyword>
<dbReference type="Proteomes" id="UP000470771">
    <property type="component" value="Unassembled WGS sequence"/>
</dbReference>
<gene>
    <name evidence="2" type="ORF">GQN54_06215</name>
</gene>